<organism evidence="6 7">
    <name type="scientific">Hohenbuehelia grisea</name>
    <dbReference type="NCBI Taxonomy" id="104357"/>
    <lineage>
        <taxon>Eukaryota</taxon>
        <taxon>Fungi</taxon>
        <taxon>Dikarya</taxon>
        <taxon>Basidiomycota</taxon>
        <taxon>Agaricomycotina</taxon>
        <taxon>Agaricomycetes</taxon>
        <taxon>Agaricomycetidae</taxon>
        <taxon>Agaricales</taxon>
        <taxon>Pleurotineae</taxon>
        <taxon>Pleurotaceae</taxon>
        <taxon>Hohenbuehelia</taxon>
    </lineage>
</organism>
<keyword evidence="2" id="KW-0053">Apoptosis</keyword>
<feature type="compositionally biased region" description="Basic and acidic residues" evidence="4">
    <location>
        <begin position="25"/>
        <end position="35"/>
    </location>
</feature>
<keyword evidence="3" id="KW-0788">Thiol protease</keyword>
<feature type="domain" description="Peptidase C14 caspase" evidence="5">
    <location>
        <begin position="51"/>
        <end position="321"/>
    </location>
</feature>
<evidence type="ECO:0000313" key="6">
    <source>
        <dbReference type="EMBL" id="KAL0954612.1"/>
    </source>
</evidence>
<evidence type="ECO:0000313" key="7">
    <source>
        <dbReference type="Proteomes" id="UP001556367"/>
    </source>
</evidence>
<evidence type="ECO:0000256" key="2">
    <source>
        <dbReference type="ARBA" id="ARBA00022703"/>
    </source>
</evidence>
<name>A0ABR3JFZ7_9AGAR</name>
<dbReference type="InterPro" id="IPR011600">
    <property type="entry name" value="Pept_C14_caspase"/>
</dbReference>
<keyword evidence="3" id="KW-0645">Protease</keyword>
<accession>A0ABR3JFZ7</accession>
<keyword evidence="7" id="KW-1185">Reference proteome</keyword>
<gene>
    <name evidence="6" type="ORF">HGRIS_003572</name>
</gene>
<dbReference type="Proteomes" id="UP001556367">
    <property type="component" value="Unassembled WGS sequence"/>
</dbReference>
<keyword evidence="3" id="KW-0378">Hydrolase</keyword>
<dbReference type="InterPro" id="IPR029030">
    <property type="entry name" value="Caspase-like_dom_sf"/>
</dbReference>
<evidence type="ECO:0000259" key="5">
    <source>
        <dbReference type="Pfam" id="PF00656"/>
    </source>
</evidence>
<dbReference type="Gene3D" id="3.40.50.1460">
    <property type="match status" value="1"/>
</dbReference>
<protein>
    <recommendedName>
        <fullName evidence="5">Peptidase C14 caspase domain-containing protein</fullName>
    </recommendedName>
</protein>
<dbReference type="PANTHER" id="PTHR48104">
    <property type="entry name" value="METACASPASE-4"/>
    <property type="match status" value="1"/>
</dbReference>
<dbReference type="PANTHER" id="PTHR48104:SF30">
    <property type="entry name" value="METACASPASE-1"/>
    <property type="match status" value="1"/>
</dbReference>
<sequence>MKADSIPPQQELAATLGNSVSMQHSAEEHSSKPDARTPSIVPASPSYERLRALVIGIDDYPSYTKLRGAVADAGDMFGFLTQFMGVPEANIERLLDQQASREAILCAIKAMIQDDRIVRGDPILFYFAGHGCRVLPPKDWKLEGTNIHIEMLCPHDFKRSTSEHEYVEGIPDIMMNDLLSQLAHAKGNNITVILDCCHSGSATRDGSPKTEDLLRSVDVSSHRLRFSGAQSFQDIHVDRVKSRRLRVTPDDNVGMASHVLLAACSENGYAYESAANHRGNFTFQLLASLRDHRGQYSKLTYNSVIDILPKLQHRQSPQCFGVHRSRYLFTSEVPTGTRIRYPIKFSSTIPIILAGSAQGITVGSHFELFGSQHPETPFARGTALKVNAHTTEMEVVGDVGDKSCAWAVQIGVGDSAAVIIAQEDDNELTSAVHNALQQAPEPRFRQCFPKIVAQKAPRYFPRLFGLNPPDAHEVLIRKVGDKAVFEIADPFCLGVGLRHVSGGIPLGSPQPLLAALHHAADFFFHLRRAGEHENISMGITLEMYETALQDNHEPQAYIPKDTTNRIGDDGIARISAVAGINRIPYCLKISSKFERPLYASVISFNMSDLNIQHIYTLPSSKRLEPCIPSDDSLSLGFSYRPKSSICRAYLRDLCLAIPEAADP</sequence>
<dbReference type="SUPFAM" id="SSF52129">
    <property type="entry name" value="Caspase-like"/>
    <property type="match status" value="1"/>
</dbReference>
<dbReference type="Pfam" id="PF00656">
    <property type="entry name" value="Peptidase_C14"/>
    <property type="match status" value="1"/>
</dbReference>
<evidence type="ECO:0000256" key="1">
    <source>
        <dbReference type="ARBA" id="ARBA00009005"/>
    </source>
</evidence>
<feature type="region of interest" description="Disordered" evidence="4">
    <location>
        <begin position="17"/>
        <end position="42"/>
    </location>
</feature>
<proteinExistence type="inferred from homology"/>
<reference evidence="7" key="1">
    <citation type="submission" date="2024-06" db="EMBL/GenBank/DDBJ databases">
        <title>Multi-omics analyses provide insights into the biosynthesis of the anticancer antibiotic pleurotin in Hohenbuehelia grisea.</title>
        <authorList>
            <person name="Weaver J.A."/>
            <person name="Alberti F."/>
        </authorList>
    </citation>
    <scope>NUCLEOTIDE SEQUENCE [LARGE SCALE GENOMIC DNA]</scope>
    <source>
        <strain evidence="7">T-177</strain>
    </source>
</reference>
<comment type="similarity">
    <text evidence="1">Belongs to the peptidase C14B family.</text>
</comment>
<evidence type="ECO:0000256" key="3">
    <source>
        <dbReference type="ARBA" id="ARBA00022807"/>
    </source>
</evidence>
<dbReference type="InterPro" id="IPR050452">
    <property type="entry name" value="Metacaspase"/>
</dbReference>
<comment type="caution">
    <text evidence="6">The sequence shown here is derived from an EMBL/GenBank/DDBJ whole genome shotgun (WGS) entry which is preliminary data.</text>
</comment>
<dbReference type="EMBL" id="JASNQZ010000007">
    <property type="protein sequence ID" value="KAL0954612.1"/>
    <property type="molecule type" value="Genomic_DNA"/>
</dbReference>
<evidence type="ECO:0000256" key="4">
    <source>
        <dbReference type="SAM" id="MobiDB-lite"/>
    </source>
</evidence>